<dbReference type="AlphaFoldDB" id="A0A367Y8S5"/>
<organism evidence="2 3">
    <name type="scientific">Microbacterium sorbitolivorans</name>
    <dbReference type="NCBI Taxonomy" id="1867410"/>
    <lineage>
        <taxon>Bacteria</taxon>
        <taxon>Bacillati</taxon>
        <taxon>Actinomycetota</taxon>
        <taxon>Actinomycetes</taxon>
        <taxon>Micrococcales</taxon>
        <taxon>Microbacteriaceae</taxon>
        <taxon>Microbacterium</taxon>
    </lineage>
</organism>
<name>A0A367Y8S5_9MICO</name>
<evidence type="ECO:0000313" key="3">
    <source>
        <dbReference type="Proteomes" id="UP000253508"/>
    </source>
</evidence>
<protein>
    <submittedName>
        <fullName evidence="2">FBP domain-containing protein</fullName>
    </submittedName>
</protein>
<evidence type="ECO:0000313" key="2">
    <source>
        <dbReference type="EMBL" id="RCK61401.1"/>
    </source>
</evidence>
<evidence type="ECO:0000259" key="1">
    <source>
        <dbReference type="Pfam" id="PF16571"/>
    </source>
</evidence>
<dbReference type="OrthoDB" id="4171838at2"/>
<dbReference type="InterPro" id="IPR032330">
    <property type="entry name" value="EF-G-binding_C"/>
</dbReference>
<gene>
    <name evidence="2" type="ORF">DTO57_01770</name>
</gene>
<accession>A0A367Y8S5</accession>
<comment type="caution">
    <text evidence="2">The sequence shown here is derived from an EMBL/GenBank/DDBJ whole genome shotgun (WGS) entry which is preliminary data.</text>
</comment>
<dbReference type="Pfam" id="PF16571">
    <property type="entry name" value="FBP_C"/>
    <property type="match status" value="1"/>
</dbReference>
<dbReference type="RefSeq" id="WP_114116507.1">
    <property type="nucleotide sequence ID" value="NZ_BMHU01000001.1"/>
</dbReference>
<feature type="domain" description="Elongation factor G-binding protein C-terminal treble-clef zinc-finger" evidence="1">
    <location>
        <begin position="9"/>
        <end position="163"/>
    </location>
</feature>
<keyword evidence="3" id="KW-1185">Reference proteome</keyword>
<proteinExistence type="predicted"/>
<sequence>MHSLTETTIRSSFVNASRKTIKDMALPESFEQMTEADWAALDFYGWRDPKFARRAYVVVPTLDGDLIGVALTQAEATPNSRAMCNWCRDVRLPNDVVLWAAKRAGAAGRRGATVGILACLDFECSHNVRKDPPLPYDGYDMGAARVRRIEQLALRTLGFIESVTAE</sequence>
<dbReference type="Proteomes" id="UP000253508">
    <property type="component" value="Unassembled WGS sequence"/>
</dbReference>
<reference evidence="2 3" key="1">
    <citation type="submission" date="2018-07" db="EMBL/GenBank/DDBJ databases">
        <title>Microbacterium endoborsara sp. nov., a novel actinobacterium isolated from Borszczowia aralocaspica.</title>
        <authorList>
            <person name="An D."/>
        </authorList>
    </citation>
    <scope>NUCLEOTIDE SEQUENCE [LARGE SCALE GENOMIC DNA]</scope>
    <source>
        <strain evidence="2 3">C1.15228</strain>
    </source>
</reference>
<dbReference type="EMBL" id="QORO01000001">
    <property type="protein sequence ID" value="RCK61401.1"/>
    <property type="molecule type" value="Genomic_DNA"/>
</dbReference>